<feature type="region of interest" description="Disordered" evidence="1">
    <location>
        <begin position="334"/>
        <end position="381"/>
    </location>
</feature>
<feature type="compositionally biased region" description="Basic and acidic residues" evidence="1">
    <location>
        <begin position="78"/>
        <end position="94"/>
    </location>
</feature>
<feature type="region of interest" description="Disordered" evidence="1">
    <location>
        <begin position="1"/>
        <end position="95"/>
    </location>
</feature>
<name>A0A5C3N6L3_9AGAM</name>
<reference evidence="3 4" key="1">
    <citation type="journal article" date="2019" name="Nat. Ecol. Evol.">
        <title>Megaphylogeny resolves global patterns of mushroom evolution.</title>
        <authorList>
            <person name="Varga T."/>
            <person name="Krizsan K."/>
            <person name="Foldi C."/>
            <person name="Dima B."/>
            <person name="Sanchez-Garcia M."/>
            <person name="Sanchez-Ramirez S."/>
            <person name="Szollosi G.J."/>
            <person name="Szarkandi J.G."/>
            <person name="Papp V."/>
            <person name="Albert L."/>
            <person name="Andreopoulos W."/>
            <person name="Angelini C."/>
            <person name="Antonin V."/>
            <person name="Barry K.W."/>
            <person name="Bougher N.L."/>
            <person name="Buchanan P."/>
            <person name="Buyck B."/>
            <person name="Bense V."/>
            <person name="Catcheside P."/>
            <person name="Chovatia M."/>
            <person name="Cooper J."/>
            <person name="Damon W."/>
            <person name="Desjardin D."/>
            <person name="Finy P."/>
            <person name="Geml J."/>
            <person name="Haridas S."/>
            <person name="Hughes K."/>
            <person name="Justo A."/>
            <person name="Karasinski D."/>
            <person name="Kautmanova I."/>
            <person name="Kiss B."/>
            <person name="Kocsube S."/>
            <person name="Kotiranta H."/>
            <person name="LaButti K.M."/>
            <person name="Lechner B.E."/>
            <person name="Liimatainen K."/>
            <person name="Lipzen A."/>
            <person name="Lukacs Z."/>
            <person name="Mihaltcheva S."/>
            <person name="Morgado L.N."/>
            <person name="Niskanen T."/>
            <person name="Noordeloos M.E."/>
            <person name="Ohm R.A."/>
            <person name="Ortiz-Santana B."/>
            <person name="Ovrebo C."/>
            <person name="Racz N."/>
            <person name="Riley R."/>
            <person name="Savchenko A."/>
            <person name="Shiryaev A."/>
            <person name="Soop K."/>
            <person name="Spirin V."/>
            <person name="Szebenyi C."/>
            <person name="Tomsovsky M."/>
            <person name="Tulloss R.E."/>
            <person name="Uehling J."/>
            <person name="Grigoriev I.V."/>
            <person name="Vagvolgyi C."/>
            <person name="Papp T."/>
            <person name="Martin F.M."/>
            <person name="Miettinen O."/>
            <person name="Hibbett D.S."/>
            <person name="Nagy L.G."/>
        </authorList>
    </citation>
    <scope>NUCLEOTIDE SEQUENCE [LARGE SCALE GENOMIC DNA]</scope>
    <source>
        <strain evidence="3 4">OMC1185</strain>
    </source>
</reference>
<dbReference type="PANTHER" id="PTHR46266">
    <property type="entry name" value="TRANSCRIPTION FACTOR TT8"/>
    <property type="match status" value="1"/>
</dbReference>
<proteinExistence type="predicted"/>
<dbReference type="Proteomes" id="UP000305948">
    <property type="component" value="Unassembled WGS sequence"/>
</dbReference>
<sequence length="381" mass="41556">MEKANDITPAYSGSCNPPRRAKRLRTDSITPAPTPSSGTNQPRILPKPILDDNDEPELDATPPPPRRRGRKPGALSKSARESLRKENHSRIEKARRTKINDALATLRELVPVDYGEVAEEDRTKSKRDEKQKEFKLEVLVRTVAYMQDLIVKVEKLEEEKCISCGKEKGAGGLSVASAGLKRKRPTEDEERDDAPSDVDELLSDEEAEEEEEDVPPKHTKPLEDKDKKARTAAPDAPTLSPPALPSISTWLPKPYVDPSYLALSPQLLPHLPSPPLSTPFRPTPNTQQPPSLLLPSPHPFDSTTSRQRADSLNGLALPQAWTVEDESAASMLLKISSRSSSSGASPPPRARKPGVSKDGEARPSAAATPGSVLGLGWRAAY</sequence>
<dbReference type="Pfam" id="PF00010">
    <property type="entry name" value="HLH"/>
    <property type="match status" value="1"/>
</dbReference>
<dbReference type="SMART" id="SM00353">
    <property type="entry name" value="HLH"/>
    <property type="match status" value="1"/>
</dbReference>
<evidence type="ECO:0000256" key="1">
    <source>
        <dbReference type="SAM" id="MobiDB-lite"/>
    </source>
</evidence>
<dbReference type="STRING" id="5364.A0A5C3N6L3"/>
<organism evidence="3 4">
    <name type="scientific">Heliocybe sulcata</name>
    <dbReference type="NCBI Taxonomy" id="5364"/>
    <lineage>
        <taxon>Eukaryota</taxon>
        <taxon>Fungi</taxon>
        <taxon>Dikarya</taxon>
        <taxon>Basidiomycota</taxon>
        <taxon>Agaricomycotina</taxon>
        <taxon>Agaricomycetes</taxon>
        <taxon>Gloeophyllales</taxon>
        <taxon>Gloeophyllaceae</taxon>
        <taxon>Heliocybe</taxon>
    </lineage>
</organism>
<feature type="compositionally biased region" description="Acidic residues" evidence="1">
    <location>
        <begin position="187"/>
        <end position="213"/>
    </location>
</feature>
<dbReference type="OrthoDB" id="690068at2759"/>
<dbReference type="GO" id="GO:0046983">
    <property type="term" value="F:protein dimerization activity"/>
    <property type="evidence" value="ECO:0007669"/>
    <property type="project" value="InterPro"/>
</dbReference>
<dbReference type="EMBL" id="ML213508">
    <property type="protein sequence ID" value="TFK53030.1"/>
    <property type="molecule type" value="Genomic_DNA"/>
</dbReference>
<dbReference type="AlphaFoldDB" id="A0A5C3N6L3"/>
<dbReference type="SUPFAM" id="SSF47459">
    <property type="entry name" value="HLH, helix-loop-helix DNA-binding domain"/>
    <property type="match status" value="1"/>
</dbReference>
<dbReference type="PROSITE" id="PS50888">
    <property type="entry name" value="BHLH"/>
    <property type="match status" value="1"/>
</dbReference>
<feature type="region of interest" description="Disordered" evidence="1">
    <location>
        <begin position="265"/>
        <end position="311"/>
    </location>
</feature>
<gene>
    <name evidence="3" type="ORF">OE88DRAFT_1334395</name>
</gene>
<feature type="region of interest" description="Disordered" evidence="1">
    <location>
        <begin position="166"/>
        <end position="251"/>
    </location>
</feature>
<keyword evidence="4" id="KW-1185">Reference proteome</keyword>
<feature type="domain" description="BHLH" evidence="2">
    <location>
        <begin position="83"/>
        <end position="149"/>
    </location>
</feature>
<feature type="compositionally biased region" description="Low complexity" evidence="1">
    <location>
        <begin position="283"/>
        <end position="295"/>
    </location>
</feature>
<dbReference type="InterPro" id="IPR036638">
    <property type="entry name" value="HLH_DNA-bd_sf"/>
</dbReference>
<feature type="compositionally biased region" description="Polar residues" evidence="1">
    <location>
        <begin position="27"/>
        <end position="42"/>
    </location>
</feature>
<protein>
    <recommendedName>
        <fullName evidence="2">BHLH domain-containing protein</fullName>
    </recommendedName>
</protein>
<evidence type="ECO:0000259" key="2">
    <source>
        <dbReference type="PROSITE" id="PS50888"/>
    </source>
</evidence>
<evidence type="ECO:0000313" key="3">
    <source>
        <dbReference type="EMBL" id="TFK53030.1"/>
    </source>
</evidence>
<feature type="compositionally biased region" description="Basic and acidic residues" evidence="1">
    <location>
        <begin position="214"/>
        <end position="229"/>
    </location>
</feature>
<dbReference type="PANTHER" id="PTHR46266:SF4">
    <property type="entry name" value="TRANSCRIPTION FACTOR TT8"/>
    <property type="match status" value="1"/>
</dbReference>
<dbReference type="InterPro" id="IPR011598">
    <property type="entry name" value="bHLH_dom"/>
</dbReference>
<dbReference type="Gene3D" id="4.10.280.10">
    <property type="entry name" value="Helix-loop-helix DNA-binding domain"/>
    <property type="match status" value="1"/>
</dbReference>
<accession>A0A5C3N6L3</accession>
<evidence type="ECO:0000313" key="4">
    <source>
        <dbReference type="Proteomes" id="UP000305948"/>
    </source>
</evidence>